<dbReference type="SUPFAM" id="SSF52151">
    <property type="entry name" value="FabD/lysophospholipase-like"/>
    <property type="match status" value="2"/>
</dbReference>
<dbReference type="InterPro" id="IPR057326">
    <property type="entry name" value="KR_dom"/>
</dbReference>
<dbReference type="FunFam" id="3.40.50.720:FF:000209">
    <property type="entry name" value="Polyketide synthase Pks12"/>
    <property type="match status" value="2"/>
</dbReference>
<evidence type="ECO:0000256" key="2">
    <source>
        <dbReference type="ARBA" id="ARBA00018769"/>
    </source>
</evidence>
<reference evidence="12 13" key="1">
    <citation type="submission" date="2015-09" db="EMBL/GenBank/DDBJ databases">
        <title>Atta colombica WGS genome.</title>
        <authorList>
            <person name="Nygaard S."/>
            <person name="Hu H."/>
            <person name="Boomsma J."/>
            <person name="Zhang G."/>
        </authorList>
    </citation>
    <scope>NUCLEOTIDE SEQUENCE [LARGE SCALE GENOMIC DNA]</scope>
    <source>
        <strain evidence="12">Treedump-2</strain>
        <tissue evidence="12">Whole body</tissue>
    </source>
</reference>
<feature type="active site" description="Proton donor; for dehydratase activity" evidence="8">
    <location>
        <position position="958"/>
    </location>
</feature>
<dbReference type="SMART" id="SM00825">
    <property type="entry name" value="PKS_KS"/>
    <property type="match status" value="2"/>
</dbReference>
<dbReference type="Gene3D" id="1.10.287.1960">
    <property type="match status" value="1"/>
</dbReference>
<dbReference type="PROSITE" id="PS50075">
    <property type="entry name" value="CARRIER"/>
    <property type="match status" value="2"/>
</dbReference>
<dbReference type="InterPro" id="IPR036291">
    <property type="entry name" value="NAD(P)-bd_dom_sf"/>
</dbReference>
<feature type="domain" description="Ketosynthase family 3 (KS3)" evidence="10">
    <location>
        <begin position="1"/>
        <end position="340"/>
    </location>
</feature>
<keyword evidence="4" id="KW-0597">Phosphoprotein</keyword>
<dbReference type="InterPro" id="IPR014043">
    <property type="entry name" value="Acyl_transferase_dom"/>
</dbReference>
<dbReference type="InterPro" id="IPR049900">
    <property type="entry name" value="PKS_mFAS_DH"/>
</dbReference>
<evidence type="ECO:0000256" key="3">
    <source>
        <dbReference type="ARBA" id="ARBA00022450"/>
    </source>
</evidence>
<dbReference type="InterPro" id="IPR029058">
    <property type="entry name" value="AB_hydrolase_fold"/>
</dbReference>
<evidence type="ECO:0000313" key="13">
    <source>
        <dbReference type="Proteomes" id="UP000078540"/>
    </source>
</evidence>
<evidence type="ECO:0000256" key="5">
    <source>
        <dbReference type="ARBA" id="ARBA00022679"/>
    </source>
</evidence>
<dbReference type="InterPro" id="IPR032821">
    <property type="entry name" value="PKS_assoc"/>
</dbReference>
<dbReference type="GO" id="GO:0004315">
    <property type="term" value="F:3-oxoacyl-[acyl-carrier-protein] synthase activity"/>
    <property type="evidence" value="ECO:0007669"/>
    <property type="project" value="InterPro"/>
</dbReference>
<dbReference type="InterPro" id="IPR018201">
    <property type="entry name" value="Ketoacyl_synth_AS"/>
</dbReference>
<dbReference type="PROSITE" id="PS00606">
    <property type="entry name" value="KS3_1"/>
    <property type="match status" value="2"/>
</dbReference>
<dbReference type="PANTHER" id="PTHR43775">
    <property type="entry name" value="FATTY ACID SYNTHASE"/>
    <property type="match status" value="1"/>
</dbReference>
<proteinExistence type="predicted"/>
<dbReference type="SMART" id="SM00823">
    <property type="entry name" value="PKS_PP"/>
    <property type="match status" value="2"/>
</dbReference>
<dbReference type="STRING" id="520822.A0A195AZA1"/>
<evidence type="ECO:0000256" key="8">
    <source>
        <dbReference type="PROSITE-ProRule" id="PRU01363"/>
    </source>
</evidence>
<feature type="domain" description="Carrier" evidence="9">
    <location>
        <begin position="4019"/>
        <end position="4096"/>
    </location>
</feature>
<dbReference type="InterPro" id="IPR020843">
    <property type="entry name" value="ER"/>
</dbReference>
<dbReference type="InterPro" id="IPR011032">
    <property type="entry name" value="GroES-like_sf"/>
</dbReference>
<dbReference type="InterPro" id="IPR016035">
    <property type="entry name" value="Acyl_Trfase/lysoPLipase"/>
</dbReference>
<dbReference type="InterPro" id="IPR014030">
    <property type="entry name" value="Ketoacyl_synth_N"/>
</dbReference>
<dbReference type="Gene3D" id="3.10.129.110">
    <property type="entry name" value="Polyketide synthase dehydratase"/>
    <property type="match status" value="2"/>
</dbReference>
<gene>
    <name evidence="12" type="ORF">ALC53_12062</name>
</gene>
<dbReference type="FunFam" id="1.10.1200.10:FF:000013">
    <property type="entry name" value="Fatty acid synthase"/>
    <property type="match status" value="1"/>
</dbReference>
<evidence type="ECO:0000313" key="12">
    <source>
        <dbReference type="EMBL" id="KYM77568.1"/>
    </source>
</evidence>
<dbReference type="InterPro" id="IPR020841">
    <property type="entry name" value="PKS_Beta-ketoAc_synthase_dom"/>
</dbReference>
<evidence type="ECO:0000259" key="9">
    <source>
        <dbReference type="PROSITE" id="PS50075"/>
    </source>
</evidence>
<dbReference type="Gene3D" id="3.40.50.720">
    <property type="entry name" value="NAD(P)-binding Rossmann-like Domain"/>
    <property type="match status" value="2"/>
</dbReference>
<sequence length="4390" mass="495511">MEKFDADFFGLSYEHAHILTCEARMLLEHSYEAIIDAGINPKQLRGKNTAVIIAISYIEALSGANLIGCSKSTTANVISYYLDLKGPSYTVDSACSSSLSAMAIGYECIMSGKCEDAIIGTAHLCIHPVVNMQFARMGTLSPTGYCSPFDIAADGYTRSETVAMVYLQKAKNAKRIYATCPYIKLNSDGYKKEGITYPSILMQSTLLTEFYKECGTPMSCLDYVETHGTATKIGDPQELTAIYNSLCKNRKTPLMIGSVKSNIGHAEAASGLTQIAKVIIAFETGFVPPNIHYTSPRKDIDALLNGSIHVIQESMPITNGYIGINSFGFGGANAHMLLKWNLKQKVNGKSNANLPKLVTLSGRTEESVKLFINDIANRPIDVEYIRLLHDVYADDIDGHPWRGYTILNTSQQILVKEIQKCNSMKRPLCFVFSILGSQWPGMGRKLLKFHVFAKTIKKCDDILKPYCISVKNILTNTKEKVCENALNALLGIIAIQVGLVDLLASLGINPDYMISHSGSELGCAYADGCLTIEQTILSAYFIGLVCAKEKEISSSMAVVSIDYNYLKNICPTDIQIVCRNSKNSSVVSGPTECIQEFIKKLQANEIYAKEIHCNVPYHSSYLASAETQLLFNLNKIIPRPKKRSQKWISTSIPHTEWVNSASQLSSANYHTRSILNTVLFEQTLPLIPNNAVTIELVPCGVLQNVLKKSLHPEVTNIVLTQCTEQNKDVIFQAIGRLYNCGLQPQVANLYPPVEYPVSRGTPMISPSIRWDHSEDWFVPCHTTQKSIKSRERYVDISLNDQDYDYMSGHVIDGRNLLPATGYFVLVWQTIGMIKGQTHTTIPITFRDVNFIRATHLSKNVVKLKIAIQKDGKFEITEGDSVIVTGTVYETLHPEQEMISIDLLPQNNEEEYLTARDIYKEFKLRGYHYSGWFRGITSASISGNQGHIIWRNNWVTFMDTMLQMQIIGCDTRDLYVPTSVQKLVINPMLHTRKLQDYTNGVEDTIEMNKRNYYQLLIKCVSRVSFVQIHSLECQCFVNLIIHFVRAKSSLILNCSSGAIPFILHLLEWRGERREGGEMREIGQSSITIYNKIHLITELPTRIYKEISTIKAGGIEIQGLKTMQISRRKLTQDAIIEKYTFVAYCDCAKISLNETIRISAQLVLEDHQINKVKVIELVEDVDHVELKNLSSSLLFEAFDDIPMIQTNIILLTSPNRFSSADLSQNISIGEYEKLSKNDKALIVAGFNLLTKQPTSLERLLPFLKESGYLLTREKCCIIDYKKYLQQYDLNVILEKCTDKEMIVLLKKKVSIGKRTVIYINNDNFNWLENLKLLMSENNFDKNSRIIIVGEGDFECGLLGFVNCLRKEPGGEYVRGVLVQDEGAPKFSLQDPFYTQQLEKDMTINVLRSNKTWGSYRYLKLQRPGAELVPTAHVHQTIRGDLSTFCWIENNRSIEFRQEDLVHVVYSSLNFKDVLLATGKLISHDAITQGRFFQFPLGIEYVGLDCNGQHIMGICNDNSIGNIIVKDKYLCWKIPNSWTFEEAATIPVVYSTAYLALHIYGKIKSSDKILIHSGTGGVGQAAIHLALQKGCEVFTTVGTNDKRDFIRKMFPAILDKHIGNSRDTSFEQMIMQQTKGRGVDIVLNSLAEEKLIASVRCLAQNGRFLEIGKFDFVSNNPLDVSVFQKGISFHGIILENMFTDDRKYKSLLCKMIADGLENGTIKPIQVKMFPKTDVEGAFRYMASGKHIGKIIINIHEKNECLDKHILAHRRYYCLRDRSYIILGGLGGFGLELTDWLILRGARNVVLVSRNGIKNGYQRMKVQLWKSYGVNVLVIKNIDIADTKDCECLLQSVEKEAPVDAIFNLGLILKDGFLKNQTAETFAEPFLAKARATQTLDKLSRRICYKLRHFVVFSSVVCGRGNAAQTNYGMANSIMERICEKRVREELPGLAIQWGIVGDVGFAADMQNNNKELIICGTVQQKISCCLDELDKFLLQSRPIVSSIVIAGKEVGSSGRDSLMETVANILDISVMKVLNQNSSLTDLGMDSMMSVKIQQTLEQEFDIFLSMQEIQNLTFAKLTKMSNANDNVHEEKKYDIEKLDDDTHNIFLDYLEKIIKTMDDKEAYKSWNDIDFGEEIVISGIAGRFPDSDNMNHLRENLFKKIDLVKTDHDRWEKEYPDLPMRMGIINNMEKFDADFFGLSFEQANVLVPEGRMLLEHSYEAIIDAGINPKQLRGKNTAFDDFQIVGCSKSTMANMISYYLDLKGPSYTVDSACSSSLYAMALGYHYIMSGKCEDAIIGAENLCVLSPEGYCRPFDSNGNGYSRSEAVAIVYLQKAKSAKRIYAICPHIKLNSDGYKEEGITYPSLLMQSTLLKECYNECGILTSCLDYIETHGTGTKVGDPQEVTAIYNSLCKNRKTPLMIGSVKSNLGHGEPASGFIQIAKTVIAFETGFVPPNINYTSPRDDINALKNGRICVVQEPLPFQNGYVGINSFGFGGANAHMLLKRNRKQKVNNGAPNDDLPRLVILSGSTEESVRLFLNDELQILKTLYCRNLLKFHVFAKTIKKCDDILKPYNINVKNILTNTEICENAFLGIIAIQVGLVDLLISLGINPDYIISHSGGELGCAYADGCLTIEQTILSAYFIGLACTEGKIIHNSMAVVSISYDYLKNICPTDIQIVCRNSENNSVVSGPIESVQEFMKKLQVNNIYVKEIYCDIPYHSSYLASAETQLLLNLNKIIPWPKKRSSKWISTSVPRTEWVNSASQLSSADYHTHSILNTVLFEQTLPLIPNNAITIELAPCGVLQNVLKESLHPEVTNIVLTQRTEQNNNVTFQEIGRLYNSGLQPQVANLYPPVEYPVSRGTAMISPSIRWDHSEDWFIPKYKTQKSLKCRERYVEILLNNEDYNYMSGHIIDGSNLLPATGYLALVWQTFGMIKGQIYKTLSIVFRDVNFIRAIYLSKNYAVNLKIAIQKDGKFEITEGDNVIVTGTVYETLNPEQEMIPTNLLLENNDEEELMTAHDIYKELKLRGYQYTDWFRGLKSASISGKKGHIIWRNNWVTFMDSMLQMKLIGYDTRDLYVPTSIQKIVINPVLHAWKLQDITDALPIQIYKEIDTIRAGGIEIRGLKTIQINRRNLAQDTVLEEYTFVAHCDRTKIPLNEAIRISAQLAFEDHQIINVKIVELVKDEDNVALEYLSSSLLLEAFNDMPLIKTSVTLLTSPNRFSSDLSQNFSIRDSEKPSLNEKALIVAGFNLLTKHESLKRLLPFLREGGYLLTREKCNVIDYTKHLQQYELNVVLEKCTDEEMIVLLKKKILIEKRIVVHISNDNFNWLENLKSLMNNENKLDENNRIIIVGERDFECGLLGFINCLRKEPGGELVRGVLVQDKEAPKFCIQNPFYLQQLQKDMTINVLRSNKTWGSYRHLKLPQFKARPVPTANVRQLVSADLSTLYWVENNRSVEFRHEDLVNVVYSSLNFKDVLLTTSKIIFTDTFLKGRLNQYFPIGMEYVGWDANKQRVMGIRETDCIANVVVKDKDLCWKIPDTWTFEEAATVPVVYSTAYLALHIYGKIKSGDKILIHSGTGGVGQAAIHLALQKGCEVFTTVGTNDKRDFIRKMFPAILDKHIGNSRDTSFEQMIMQQTKGRGVDIVLNSLAEEKLIASVRCLAQNGQFLEIGKFDFISNNPLDMSVFQKGISFHGIILENIFTDDRKYKSLLCKMVADGLENGTIKPMQVKIFPKTNVGEAFKYMASGKHIGKIIINIHEKNEPLDKHILAYGRYYCLRDRSYIILGGLGGFGLELTDWLILRGARNVVLISRTGIKNGYQRMKIRLWKSYGVKVLLPKNINIADTKDCECLLRSVEKEAPVDAIFNLYMVLKDSLLKNQTAETFAEPFLAKARTTQTLDKLSRKICHKLRHFVVFSSVVCGRGNAAQTNYGMANSIMERICEKRVREKLPGLAIQWGIVGDVGFLADMQENKEQRKDNKELIICGTVQQKISCCLDELDKFLLQSRPIVSSIVVAEKKIKSCGFNNLVETVANILDISNIKVVSPNSSLAELGMDSMMVVEIKQTLEREFNIFFSIQELRNLTFAKLIETSTKISDNNMHNRKKLDTKKSQYLTYLVLAIKDEDFISQIYSTLSTKGTTTEVFLIPGIDGCGTTFNHLAPNILFSTTSFHYNTSNIDSTTNIISEKTNHLIKYIIPKLRNGKDFVMVGFSFGSIIAIELTRRLEAMNFKGRLILIDGSPELVQKIYKYYMPSSELDLQIYVLTYIMEIYLPGSSEKILMELKNCDTWNERYDIFAKQFVVVNAPLSSTNLKTLCTTIYKHLSALQEYDPSTLTPIKSSIILLKPTHPMNLSIEEDYGLCKVTQNVVKVYYVEGNHVTILRNKKILAAINGNL</sequence>
<dbReference type="SUPFAM" id="SSF47336">
    <property type="entry name" value="ACP-like"/>
    <property type="match status" value="2"/>
</dbReference>
<dbReference type="InterPro" id="IPR001227">
    <property type="entry name" value="Ac_transferase_dom_sf"/>
</dbReference>
<dbReference type="SUPFAM" id="SSF53474">
    <property type="entry name" value="alpha/beta-Hydrolases"/>
    <property type="match status" value="1"/>
</dbReference>
<dbReference type="InterPro" id="IPR014031">
    <property type="entry name" value="Ketoacyl_synth_C"/>
</dbReference>
<keyword evidence="5" id="KW-0808">Transferase</keyword>
<dbReference type="Pfam" id="PF08659">
    <property type="entry name" value="KR"/>
    <property type="match status" value="2"/>
</dbReference>
<evidence type="ECO:0000256" key="7">
    <source>
        <dbReference type="ARBA" id="ARBA00044883"/>
    </source>
</evidence>
<dbReference type="Gene3D" id="3.30.70.250">
    <property type="entry name" value="Malonyl-CoA ACP transacylase, ACP-binding"/>
    <property type="match status" value="1"/>
</dbReference>
<keyword evidence="13" id="KW-1185">Reference proteome</keyword>
<organism evidence="12 13">
    <name type="scientific">Atta colombica</name>
    <dbReference type="NCBI Taxonomy" id="520822"/>
    <lineage>
        <taxon>Eukaryota</taxon>
        <taxon>Metazoa</taxon>
        <taxon>Ecdysozoa</taxon>
        <taxon>Arthropoda</taxon>
        <taxon>Hexapoda</taxon>
        <taxon>Insecta</taxon>
        <taxon>Pterygota</taxon>
        <taxon>Neoptera</taxon>
        <taxon>Endopterygota</taxon>
        <taxon>Hymenoptera</taxon>
        <taxon>Apocrita</taxon>
        <taxon>Aculeata</taxon>
        <taxon>Formicoidea</taxon>
        <taxon>Formicidae</taxon>
        <taxon>Myrmicinae</taxon>
        <taxon>Atta</taxon>
    </lineage>
</organism>
<feature type="domain" description="Ketosynthase family 3 (KS3)" evidence="10">
    <location>
        <begin position="2130"/>
        <end position="2502"/>
    </location>
</feature>
<comment type="catalytic activity">
    <reaction evidence="7">
        <text>acetyl-CoA + n malonyl-CoA + 2n NADPH + 2n H(+) = a long-chain fatty acid + (n+1) CoA + n CO2 + 2n NADP(+).</text>
        <dbReference type="EC" id="2.3.1.85"/>
    </reaction>
</comment>
<dbReference type="InterPro" id="IPR009081">
    <property type="entry name" value="PP-bd_ACP"/>
</dbReference>
<evidence type="ECO:0000259" key="10">
    <source>
        <dbReference type="PROSITE" id="PS52004"/>
    </source>
</evidence>
<feature type="domain" description="Carrier" evidence="9">
    <location>
        <begin position="2009"/>
        <end position="2086"/>
    </location>
</feature>
<feature type="domain" description="PKS/mFAS DH" evidence="11">
    <location>
        <begin position="2871"/>
        <end position="3136"/>
    </location>
</feature>
<feature type="domain" description="PKS/mFAS DH" evidence="11">
    <location>
        <begin position="772"/>
        <end position="1041"/>
    </location>
</feature>
<keyword evidence="6" id="KW-0511">Multifunctional enzyme</keyword>
<dbReference type="Gene3D" id="3.40.366.10">
    <property type="entry name" value="Malonyl-Coenzyme A Acyl Carrier Protein, domain 2"/>
    <property type="match status" value="2"/>
</dbReference>
<dbReference type="Pfam" id="PF21149">
    <property type="entry name" value="FAS_pseudo-KR"/>
    <property type="match status" value="2"/>
</dbReference>
<dbReference type="InterPro" id="IPR042104">
    <property type="entry name" value="PKS_dehydratase_sf"/>
</dbReference>
<dbReference type="GO" id="GO:0016491">
    <property type="term" value="F:oxidoreductase activity"/>
    <property type="evidence" value="ECO:0007669"/>
    <property type="project" value="InterPro"/>
</dbReference>
<dbReference type="Gene3D" id="1.10.1200.10">
    <property type="entry name" value="ACP-like"/>
    <property type="match status" value="2"/>
</dbReference>
<dbReference type="Pfam" id="PF16197">
    <property type="entry name" value="KAsynt_C_assoc"/>
    <property type="match status" value="2"/>
</dbReference>
<dbReference type="InterPro" id="IPR020806">
    <property type="entry name" value="PKS_PP-bd"/>
</dbReference>
<feature type="region of interest" description="N-terminal hotdog fold" evidence="8">
    <location>
        <begin position="2871"/>
        <end position="2995"/>
    </location>
</feature>
<dbReference type="PROSITE" id="PS52019">
    <property type="entry name" value="PKS_MFAS_DH"/>
    <property type="match status" value="2"/>
</dbReference>
<dbReference type="EMBL" id="KQ976697">
    <property type="protein sequence ID" value="KYM77568.1"/>
    <property type="molecule type" value="Genomic_DNA"/>
</dbReference>
<dbReference type="InterPro" id="IPR049391">
    <property type="entry name" value="FAS_pseudo-KR"/>
</dbReference>
<feature type="region of interest" description="C-terminal hotdog fold" evidence="8">
    <location>
        <begin position="3009"/>
        <end position="3136"/>
    </location>
</feature>
<accession>A0A195AZA1</accession>
<dbReference type="InterPro" id="IPR036736">
    <property type="entry name" value="ACP-like_sf"/>
</dbReference>
<evidence type="ECO:0000256" key="4">
    <source>
        <dbReference type="ARBA" id="ARBA00022553"/>
    </source>
</evidence>
<dbReference type="PANTHER" id="PTHR43775:SF23">
    <property type="entry name" value="FATTY ACID SYNTHASE 3"/>
    <property type="match status" value="1"/>
</dbReference>
<dbReference type="Gene3D" id="3.40.47.10">
    <property type="match status" value="2"/>
</dbReference>
<dbReference type="InterPro" id="IPR013968">
    <property type="entry name" value="PKS_KR"/>
</dbReference>
<dbReference type="Pfam" id="PF13602">
    <property type="entry name" value="ADH_zinc_N_2"/>
    <property type="match status" value="2"/>
</dbReference>
<dbReference type="PROSITE" id="PS52004">
    <property type="entry name" value="KS3_2"/>
    <property type="match status" value="2"/>
</dbReference>
<dbReference type="Pfam" id="PF02801">
    <property type="entry name" value="Ketoacyl-synt_C"/>
    <property type="match status" value="2"/>
</dbReference>
<dbReference type="Pfam" id="PF00109">
    <property type="entry name" value="ketoacyl-synt"/>
    <property type="match status" value="2"/>
</dbReference>
<keyword evidence="3" id="KW-0596">Phosphopantetheine</keyword>
<dbReference type="SMART" id="SM00827">
    <property type="entry name" value="PKS_AT"/>
    <property type="match status" value="1"/>
</dbReference>
<dbReference type="Pfam" id="PF00698">
    <property type="entry name" value="Acyl_transf_1"/>
    <property type="match status" value="2"/>
</dbReference>
<dbReference type="InterPro" id="IPR016039">
    <property type="entry name" value="Thiolase-like"/>
</dbReference>
<evidence type="ECO:0000259" key="11">
    <source>
        <dbReference type="PROSITE" id="PS52019"/>
    </source>
</evidence>
<dbReference type="GO" id="GO:0004312">
    <property type="term" value="F:fatty acid synthase activity"/>
    <property type="evidence" value="ECO:0007669"/>
    <property type="project" value="UniProtKB-EC"/>
</dbReference>
<feature type="active site" description="Proton acceptor; for dehydratase activity" evidence="8">
    <location>
        <position position="809"/>
    </location>
</feature>
<dbReference type="Pfam" id="PF00550">
    <property type="entry name" value="PP-binding"/>
    <property type="match status" value="2"/>
</dbReference>
<dbReference type="SUPFAM" id="SSF51735">
    <property type="entry name" value="NAD(P)-binding Rossmann-fold domains"/>
    <property type="match status" value="4"/>
</dbReference>
<name>A0A195AZA1_9HYME</name>
<dbReference type="SMART" id="SM00829">
    <property type="entry name" value="PKS_ER"/>
    <property type="match status" value="2"/>
</dbReference>
<dbReference type="CDD" id="cd05195">
    <property type="entry name" value="enoyl_red"/>
    <property type="match status" value="2"/>
</dbReference>
<dbReference type="SMART" id="SM00822">
    <property type="entry name" value="PKS_KR"/>
    <property type="match status" value="2"/>
</dbReference>
<dbReference type="EC" id="2.3.1.85" evidence="1"/>
<evidence type="ECO:0000256" key="6">
    <source>
        <dbReference type="ARBA" id="ARBA00023268"/>
    </source>
</evidence>
<feature type="region of interest" description="C-terminal hotdog fold" evidence="8">
    <location>
        <begin position="908"/>
        <end position="1041"/>
    </location>
</feature>
<dbReference type="GO" id="GO:0031177">
    <property type="term" value="F:phosphopantetheine binding"/>
    <property type="evidence" value="ECO:0007669"/>
    <property type="project" value="InterPro"/>
</dbReference>
<dbReference type="InterPro" id="IPR050091">
    <property type="entry name" value="PKS_NRPS_Biosynth_Enz"/>
</dbReference>
<dbReference type="SUPFAM" id="SSF50129">
    <property type="entry name" value="GroES-like"/>
    <property type="match status" value="2"/>
</dbReference>
<dbReference type="GO" id="GO:0006633">
    <property type="term" value="P:fatty acid biosynthetic process"/>
    <property type="evidence" value="ECO:0007669"/>
    <property type="project" value="InterPro"/>
</dbReference>
<dbReference type="Gene3D" id="3.30.70.3290">
    <property type="match status" value="2"/>
</dbReference>
<feature type="active site" description="Proton donor; for dehydratase activity" evidence="8">
    <location>
        <position position="3059"/>
    </location>
</feature>
<dbReference type="Gene3D" id="3.90.180.10">
    <property type="entry name" value="Medium-chain alcohol dehydrogenases, catalytic domain"/>
    <property type="match status" value="2"/>
</dbReference>
<protein>
    <recommendedName>
        <fullName evidence="2">Fatty acid synthase</fullName>
        <ecNumber evidence="1">2.3.1.85</ecNumber>
    </recommendedName>
</protein>
<dbReference type="SUPFAM" id="SSF53901">
    <property type="entry name" value="Thiolase-like"/>
    <property type="match status" value="2"/>
</dbReference>
<feature type="region of interest" description="N-terminal hotdog fold" evidence="8">
    <location>
        <begin position="772"/>
        <end position="895"/>
    </location>
</feature>
<dbReference type="Gene3D" id="3.40.50.1820">
    <property type="entry name" value="alpha/beta hydrolase"/>
    <property type="match status" value="1"/>
</dbReference>
<feature type="active site" description="Proton acceptor; for dehydratase activity" evidence="8">
    <location>
        <position position="2908"/>
    </location>
</feature>
<dbReference type="CDD" id="cd00833">
    <property type="entry name" value="PKS"/>
    <property type="match status" value="2"/>
</dbReference>
<dbReference type="Proteomes" id="UP000078540">
    <property type="component" value="Unassembled WGS sequence"/>
</dbReference>
<evidence type="ECO:0000256" key="1">
    <source>
        <dbReference type="ARBA" id="ARBA00012873"/>
    </source>
</evidence>